<name>A0A1V5ZQE7_9BACT</name>
<dbReference type="AlphaFoldDB" id="A0A1V5ZQE7"/>
<organism evidence="2">
    <name type="scientific">candidate division CPR1 bacterium ADurb.Bin160</name>
    <dbReference type="NCBI Taxonomy" id="1852826"/>
    <lineage>
        <taxon>Bacteria</taxon>
        <taxon>candidate division CPR1</taxon>
    </lineage>
</organism>
<dbReference type="Proteomes" id="UP000485621">
    <property type="component" value="Unassembled WGS sequence"/>
</dbReference>
<evidence type="ECO:0000256" key="1">
    <source>
        <dbReference type="SAM" id="Phobius"/>
    </source>
</evidence>
<keyword evidence="1" id="KW-0812">Transmembrane</keyword>
<reference evidence="2" key="1">
    <citation type="submission" date="2017-02" db="EMBL/GenBank/DDBJ databases">
        <title>Delving into the versatile metabolic prowess of the omnipresent phylum Bacteroidetes.</title>
        <authorList>
            <person name="Nobu M.K."/>
            <person name="Mei R."/>
            <person name="Narihiro T."/>
            <person name="Kuroda K."/>
            <person name="Liu W.-T."/>
        </authorList>
    </citation>
    <scope>NUCLEOTIDE SEQUENCE</scope>
    <source>
        <strain evidence="2">ADurb.Bin160</strain>
    </source>
</reference>
<comment type="caution">
    <text evidence="2">The sequence shown here is derived from an EMBL/GenBank/DDBJ whole genome shotgun (WGS) entry which is preliminary data.</text>
</comment>
<keyword evidence="1" id="KW-1133">Transmembrane helix</keyword>
<proteinExistence type="predicted"/>
<gene>
    <name evidence="2" type="ORF">BWY04_00322</name>
</gene>
<evidence type="ECO:0000313" key="2">
    <source>
        <dbReference type="EMBL" id="OQB42258.1"/>
    </source>
</evidence>
<protein>
    <submittedName>
        <fullName evidence="2">Uncharacterized protein</fullName>
    </submittedName>
</protein>
<keyword evidence="1" id="KW-0472">Membrane</keyword>
<sequence length="71" mass="8160">MIKINIMFLPKKSSGFFHKNLKDFSIVFYVIKAITFIDGSLLNFIFYGFVIMNSQCLVKDTLSSVKSIDLE</sequence>
<accession>A0A1V5ZQE7</accession>
<dbReference type="EMBL" id="MWDB01000004">
    <property type="protein sequence ID" value="OQB42258.1"/>
    <property type="molecule type" value="Genomic_DNA"/>
</dbReference>
<feature type="transmembrane region" description="Helical" evidence="1">
    <location>
        <begin position="26"/>
        <end position="50"/>
    </location>
</feature>